<feature type="transmembrane region" description="Helical" evidence="2">
    <location>
        <begin position="83"/>
        <end position="102"/>
    </location>
</feature>
<evidence type="ECO:0000313" key="3">
    <source>
        <dbReference type="EMBL" id="RVU86738.1"/>
    </source>
</evidence>
<protein>
    <recommendedName>
        <fullName evidence="4">Tim44-like domain-containing protein</fullName>
    </recommendedName>
</protein>
<keyword evidence="2" id="KW-0812">Transmembrane</keyword>
<accession>A0AA94JND8</accession>
<dbReference type="EMBL" id="RWGX01000006">
    <property type="protein sequence ID" value="RVU86738.1"/>
    <property type="molecule type" value="Genomic_DNA"/>
</dbReference>
<dbReference type="SUPFAM" id="SSF54427">
    <property type="entry name" value="NTF2-like"/>
    <property type="match status" value="1"/>
</dbReference>
<feature type="region of interest" description="Disordered" evidence="1">
    <location>
        <begin position="31"/>
        <end position="53"/>
    </location>
</feature>
<evidence type="ECO:0008006" key="4">
    <source>
        <dbReference type="Google" id="ProtNLM"/>
    </source>
</evidence>
<dbReference type="Gene3D" id="3.10.450.240">
    <property type="match status" value="1"/>
</dbReference>
<sequence length="488" mass="56430">MKTIKNKLKKLNLSILLLFFTAINTYARLGGGGGSRSRSSSRSHSSSRSGGSHFDDSHFDDSHFDDSHFDDSHFDNSSDNDGIVSFKFIILIIIIIILYQWYKKEQTKKNYLDNTQNFTDNLSFPEGLTALKVQTAFLEMQKAWQHQNLSHVRKWMSDGLYQKLSVQIKMMQKLAQHNIISNLSIQEIAVKNFYTYNDFQIVDVKITFKLDDLFYSDKYETIREVYQDDYAIEYYTFLKKGNTVQDNSNLYNNSNCPNCGAEITTPLGEVSRCSNCNTLTNNPTYDWILCEITQEENYRKESPLNYDPILKEKCTNDTNFNIQSVEDIASNISMQILDVLTGGNLIKLERFTHKEVRDKILSYKQDIFNNVVFERLYIKELSTQFYKTTNDNKLEVHLYAEVCGKRVRIENDKLIAIDNDLVNFSITLSLIKEITQQGATNKETVFSYECANCGAPYDDTTNDTCNYCESIVVDESKNWVLNSFNLKF</sequence>
<keyword evidence="2" id="KW-0472">Membrane</keyword>
<organism evidence="3">
    <name type="scientific">Flavobacterium columnare</name>
    <dbReference type="NCBI Taxonomy" id="996"/>
    <lineage>
        <taxon>Bacteria</taxon>
        <taxon>Pseudomonadati</taxon>
        <taxon>Bacteroidota</taxon>
        <taxon>Flavobacteriia</taxon>
        <taxon>Flavobacteriales</taxon>
        <taxon>Flavobacteriaceae</taxon>
        <taxon>Flavobacterium</taxon>
    </lineage>
</organism>
<gene>
    <name evidence="3" type="ORF">EJB19_14325</name>
</gene>
<reference evidence="3" key="1">
    <citation type="submission" date="2018-12" db="EMBL/GenBank/DDBJ databases">
        <title>Draft genome sequence of Flaovobacterium columnare BGFS27 isolated from channel catfish in Alabama.</title>
        <authorList>
            <person name="Cai W."/>
            <person name="Arias C."/>
        </authorList>
    </citation>
    <scope>NUCLEOTIDE SEQUENCE [LARGE SCALE GENOMIC DNA]</scope>
    <source>
        <strain evidence="3">BGFS27</strain>
    </source>
</reference>
<feature type="compositionally biased region" description="Low complexity" evidence="1">
    <location>
        <begin position="36"/>
        <end position="52"/>
    </location>
</feature>
<dbReference type="AlphaFoldDB" id="A0AA94JND8"/>
<evidence type="ECO:0000256" key="2">
    <source>
        <dbReference type="SAM" id="Phobius"/>
    </source>
</evidence>
<keyword evidence="2" id="KW-1133">Transmembrane helix</keyword>
<proteinExistence type="predicted"/>
<evidence type="ECO:0000256" key="1">
    <source>
        <dbReference type="SAM" id="MobiDB-lite"/>
    </source>
</evidence>
<dbReference type="InterPro" id="IPR032710">
    <property type="entry name" value="NTF2-like_dom_sf"/>
</dbReference>
<dbReference type="RefSeq" id="WP_127822446.1">
    <property type="nucleotide sequence ID" value="NZ_RWGX02000013.1"/>
</dbReference>
<name>A0AA94JND8_9FLAO</name>
<comment type="caution">
    <text evidence="3">The sequence shown here is derived from an EMBL/GenBank/DDBJ whole genome shotgun (WGS) entry which is preliminary data.</text>
</comment>